<evidence type="ECO:0000313" key="2">
    <source>
        <dbReference type="Proteomes" id="UP000281553"/>
    </source>
</evidence>
<reference evidence="1 2" key="1">
    <citation type="submission" date="2018-11" db="EMBL/GenBank/DDBJ databases">
        <authorList>
            <consortium name="Pathogen Informatics"/>
        </authorList>
    </citation>
    <scope>NUCLEOTIDE SEQUENCE [LARGE SCALE GENOMIC DNA]</scope>
</reference>
<accession>A0A3P7R6J2</accession>
<protein>
    <submittedName>
        <fullName evidence="1">Uncharacterized protein</fullName>
    </submittedName>
</protein>
<dbReference type="OrthoDB" id="2145765at2759"/>
<dbReference type="Proteomes" id="UP000281553">
    <property type="component" value="Unassembled WGS sequence"/>
</dbReference>
<dbReference type="EMBL" id="UYRU01095622">
    <property type="protein sequence ID" value="VDN39482.1"/>
    <property type="molecule type" value="Genomic_DNA"/>
</dbReference>
<name>A0A3P7R6J2_DIBLA</name>
<dbReference type="AlphaFoldDB" id="A0A3P7R6J2"/>
<organism evidence="1 2">
    <name type="scientific">Dibothriocephalus latus</name>
    <name type="common">Fish tapeworm</name>
    <name type="synonym">Diphyllobothrium latum</name>
    <dbReference type="NCBI Taxonomy" id="60516"/>
    <lineage>
        <taxon>Eukaryota</taxon>
        <taxon>Metazoa</taxon>
        <taxon>Spiralia</taxon>
        <taxon>Lophotrochozoa</taxon>
        <taxon>Platyhelminthes</taxon>
        <taxon>Cestoda</taxon>
        <taxon>Eucestoda</taxon>
        <taxon>Diphyllobothriidea</taxon>
        <taxon>Diphyllobothriidae</taxon>
        <taxon>Dibothriocephalus</taxon>
    </lineage>
</organism>
<proteinExistence type="predicted"/>
<dbReference type="PANTHER" id="PTHR21533:SF19">
    <property type="entry name" value="LEUCINE-RICH PROTEIN"/>
    <property type="match status" value="1"/>
</dbReference>
<evidence type="ECO:0000313" key="1">
    <source>
        <dbReference type="EMBL" id="VDN39482.1"/>
    </source>
</evidence>
<dbReference type="PANTHER" id="PTHR21533">
    <property type="entry name" value="LEUCINE-RICH PROTEIN"/>
    <property type="match status" value="1"/>
</dbReference>
<sequence length="78" mass="8840">MPIFHKKFSIPKLPSRKASSMTNLSQLDASTRSKEFGLEYGVVKARLSGRSLVFDKGKWIVGTWRVLFPCPRGTFFTC</sequence>
<gene>
    <name evidence="1" type="ORF">DILT_LOCUS17896</name>
</gene>
<dbReference type="Pfam" id="PF14645">
    <property type="entry name" value="Chibby"/>
    <property type="match status" value="1"/>
</dbReference>
<dbReference type="InterPro" id="IPR028118">
    <property type="entry name" value="Chibby_fam"/>
</dbReference>
<keyword evidence="2" id="KW-1185">Reference proteome</keyword>